<dbReference type="InterPro" id="IPR000917">
    <property type="entry name" value="Sulfatase_N"/>
</dbReference>
<reference evidence="5 6" key="1">
    <citation type="journal article" date="2013" name="Mar. Genomics">
        <title>Expression of sulfatases in Rhodopirellula baltica and the diversity of sulfatases in the genus Rhodopirellula.</title>
        <authorList>
            <person name="Wegner C.E."/>
            <person name="Richter-Heitmann T."/>
            <person name="Klindworth A."/>
            <person name="Klockow C."/>
            <person name="Richter M."/>
            <person name="Achstetter T."/>
            <person name="Glockner F.O."/>
            <person name="Harder J."/>
        </authorList>
    </citation>
    <scope>NUCLEOTIDE SEQUENCE [LARGE SCALE GENOMIC DNA]</scope>
    <source>
        <strain evidence="5 6">SM41</strain>
    </source>
</reference>
<evidence type="ECO:0000256" key="1">
    <source>
        <dbReference type="ARBA" id="ARBA00008779"/>
    </source>
</evidence>
<feature type="domain" description="Sulfatase N-terminal" evidence="4">
    <location>
        <begin position="29"/>
        <end position="350"/>
    </location>
</feature>
<dbReference type="AlphaFoldDB" id="M5U859"/>
<protein>
    <submittedName>
        <fullName evidence="5">Arylsulfatase A</fullName>
    </submittedName>
</protein>
<dbReference type="Gene3D" id="3.30.1120.10">
    <property type="match status" value="1"/>
</dbReference>
<accession>M5U859</accession>
<dbReference type="Gene3D" id="3.40.720.10">
    <property type="entry name" value="Alkaline Phosphatase, subunit A"/>
    <property type="match status" value="1"/>
</dbReference>
<dbReference type="InterPro" id="IPR050738">
    <property type="entry name" value="Sulfatase"/>
</dbReference>
<dbReference type="PANTHER" id="PTHR42693:SF53">
    <property type="entry name" value="ENDO-4-O-SULFATASE"/>
    <property type="match status" value="1"/>
</dbReference>
<evidence type="ECO:0000256" key="3">
    <source>
        <dbReference type="SAM" id="SignalP"/>
    </source>
</evidence>
<evidence type="ECO:0000313" key="5">
    <source>
        <dbReference type="EMBL" id="EMI57464.1"/>
    </source>
</evidence>
<dbReference type="SUPFAM" id="SSF53649">
    <property type="entry name" value="Alkaline phosphatase-like"/>
    <property type="match status" value="1"/>
</dbReference>
<evidence type="ECO:0000259" key="4">
    <source>
        <dbReference type="Pfam" id="PF00884"/>
    </source>
</evidence>
<evidence type="ECO:0000256" key="2">
    <source>
        <dbReference type="ARBA" id="ARBA00022801"/>
    </source>
</evidence>
<feature type="signal peptide" evidence="3">
    <location>
        <begin position="1"/>
        <end position="23"/>
    </location>
</feature>
<dbReference type="EMBL" id="ANOH01000090">
    <property type="protein sequence ID" value="EMI57464.1"/>
    <property type="molecule type" value="Genomic_DNA"/>
</dbReference>
<comment type="caution">
    <text evidence="5">The sequence shown here is derived from an EMBL/GenBank/DDBJ whole genome shotgun (WGS) entry which is preliminary data.</text>
</comment>
<dbReference type="CDD" id="cd16146">
    <property type="entry name" value="ARS_like"/>
    <property type="match status" value="1"/>
</dbReference>
<keyword evidence="6" id="KW-1185">Reference proteome</keyword>
<gene>
    <name evidence="5" type="ORF">RSSM_01074</name>
</gene>
<dbReference type="OrthoDB" id="9783154at2"/>
<sequence>MRQLLTTILLALSFLSCHGVASALEGSRPNIVLVMTDDQGMGDLSCMGNQVVRTPNVDHFREYAVRFTDFQVSPTCAPTRSAIMSGRAPFKNGVTHTILQRERMSLETFTVAEALKTAGYRTGIFGKWHLGDEDDYLPGNRGFDEVLIHGAGGIGQVSLGDFPPNKQNVYFDNVLLHNDEIVQTKGFCTDVFFDAGLAWIDRHRDSKDPFFAYIAPNAPHAPLSAPEAYKQRFLDQGYDAGTAGRYGMIENIDDNFGQLMKRLGEWGLLSNTLVIFMTDNGATHLSGKLHGKKIRHFNANLKGGKNSPYEGGTHVPAFWYWKNVFEGGKDIDQLTAHVDIYPTLCELAGADLPSDSQTLDGRSLLPLLKSPNSDWPDRELFFHCGRWPNGKMSEFQFTKCAVRSERWRFVNNAELYDISNDPGETNDVSANYPEVVSQLRKSYDVWWNSLRPYLVNEGLPRIKPDQQPLAIRYHEQLRERGIPEWAPSDK</sequence>
<organism evidence="5 6">
    <name type="scientific">Rhodopirellula sallentina SM41</name>
    <dbReference type="NCBI Taxonomy" id="1263870"/>
    <lineage>
        <taxon>Bacteria</taxon>
        <taxon>Pseudomonadati</taxon>
        <taxon>Planctomycetota</taxon>
        <taxon>Planctomycetia</taxon>
        <taxon>Pirellulales</taxon>
        <taxon>Pirellulaceae</taxon>
        <taxon>Rhodopirellula</taxon>
    </lineage>
</organism>
<name>M5U859_9BACT</name>
<comment type="similarity">
    <text evidence="1">Belongs to the sulfatase family.</text>
</comment>
<feature type="chain" id="PRO_5004073286" evidence="3">
    <location>
        <begin position="24"/>
        <end position="490"/>
    </location>
</feature>
<dbReference type="InterPro" id="IPR017850">
    <property type="entry name" value="Alkaline_phosphatase_core_sf"/>
</dbReference>
<dbReference type="RefSeq" id="WP_008675188.1">
    <property type="nucleotide sequence ID" value="NZ_ANOH01000090.1"/>
</dbReference>
<evidence type="ECO:0000313" key="6">
    <source>
        <dbReference type="Proteomes" id="UP000011885"/>
    </source>
</evidence>
<keyword evidence="3" id="KW-0732">Signal</keyword>
<dbReference type="PROSITE" id="PS51257">
    <property type="entry name" value="PROKAR_LIPOPROTEIN"/>
    <property type="match status" value="1"/>
</dbReference>
<proteinExistence type="inferred from homology"/>
<dbReference type="Pfam" id="PF00884">
    <property type="entry name" value="Sulfatase"/>
    <property type="match status" value="1"/>
</dbReference>
<dbReference type="GO" id="GO:0004065">
    <property type="term" value="F:arylsulfatase activity"/>
    <property type="evidence" value="ECO:0007669"/>
    <property type="project" value="TreeGrafter"/>
</dbReference>
<keyword evidence="2" id="KW-0378">Hydrolase</keyword>
<dbReference type="Proteomes" id="UP000011885">
    <property type="component" value="Unassembled WGS sequence"/>
</dbReference>
<dbReference type="PATRIC" id="fig|1263870.3.peg.1165"/>
<dbReference type="PANTHER" id="PTHR42693">
    <property type="entry name" value="ARYLSULFATASE FAMILY MEMBER"/>
    <property type="match status" value="1"/>
</dbReference>